<sequence>MQRSAIPIGKPMDCESSNGNRKHTTQGHPSEGENRCPALHRLNPTARANKPPLHGKHKLYADVHIY</sequence>
<keyword evidence="3" id="KW-1185">Reference proteome</keyword>
<dbReference type="Proteomes" id="UP000011885">
    <property type="component" value="Unassembled WGS sequence"/>
</dbReference>
<evidence type="ECO:0000313" key="2">
    <source>
        <dbReference type="EMBL" id="EMI55701.1"/>
    </source>
</evidence>
<gene>
    <name evidence="2" type="ORF">RSSM_02854</name>
</gene>
<organism evidence="2 3">
    <name type="scientific">Rhodopirellula sallentina SM41</name>
    <dbReference type="NCBI Taxonomy" id="1263870"/>
    <lineage>
        <taxon>Bacteria</taxon>
        <taxon>Pseudomonadati</taxon>
        <taxon>Planctomycetota</taxon>
        <taxon>Planctomycetia</taxon>
        <taxon>Pirellulales</taxon>
        <taxon>Pirellulaceae</taxon>
        <taxon>Rhodopirellula</taxon>
    </lineage>
</organism>
<accession>M5UCY7</accession>
<dbReference type="EMBL" id="ANOH01000201">
    <property type="protein sequence ID" value="EMI55701.1"/>
    <property type="molecule type" value="Genomic_DNA"/>
</dbReference>
<name>M5UCY7_9BACT</name>
<dbReference type="PATRIC" id="fig|1263870.3.peg.3035"/>
<evidence type="ECO:0000256" key="1">
    <source>
        <dbReference type="SAM" id="MobiDB-lite"/>
    </source>
</evidence>
<reference evidence="2 3" key="1">
    <citation type="journal article" date="2013" name="Mar. Genomics">
        <title>Expression of sulfatases in Rhodopirellula baltica and the diversity of sulfatases in the genus Rhodopirellula.</title>
        <authorList>
            <person name="Wegner C.E."/>
            <person name="Richter-Heitmann T."/>
            <person name="Klindworth A."/>
            <person name="Klockow C."/>
            <person name="Richter M."/>
            <person name="Achstetter T."/>
            <person name="Glockner F.O."/>
            <person name="Harder J."/>
        </authorList>
    </citation>
    <scope>NUCLEOTIDE SEQUENCE [LARGE SCALE GENOMIC DNA]</scope>
    <source>
        <strain evidence="2 3">SM41</strain>
    </source>
</reference>
<evidence type="ECO:0000313" key="3">
    <source>
        <dbReference type="Proteomes" id="UP000011885"/>
    </source>
</evidence>
<proteinExistence type="predicted"/>
<comment type="caution">
    <text evidence="2">The sequence shown here is derived from an EMBL/GenBank/DDBJ whole genome shotgun (WGS) entry which is preliminary data.</text>
</comment>
<protein>
    <submittedName>
        <fullName evidence="2">Uncharacterized protein</fullName>
    </submittedName>
</protein>
<feature type="region of interest" description="Disordered" evidence="1">
    <location>
        <begin position="1"/>
        <end position="38"/>
    </location>
</feature>
<dbReference type="AlphaFoldDB" id="M5UCY7"/>